<evidence type="ECO:0000256" key="1">
    <source>
        <dbReference type="SAM" id="MobiDB-lite"/>
    </source>
</evidence>
<keyword evidence="3" id="KW-1185">Reference proteome</keyword>
<proteinExistence type="predicted"/>
<protein>
    <submittedName>
        <fullName evidence="2">Uncharacterized protein</fullName>
    </submittedName>
</protein>
<evidence type="ECO:0000313" key="3">
    <source>
        <dbReference type="Proteomes" id="UP001608902"/>
    </source>
</evidence>
<feature type="compositionally biased region" description="Low complexity" evidence="1">
    <location>
        <begin position="66"/>
        <end position="75"/>
    </location>
</feature>
<feature type="compositionally biased region" description="Polar residues" evidence="1">
    <location>
        <begin position="36"/>
        <end position="58"/>
    </location>
</feature>
<sequence length="97" mass="10762">MHGSWKNLVALLESGRTEFQSMEEMRRRARVERTFQRTGSHGSRATVSGASTSRTYNDQNDRTDRSSAISTSPDISSRHLRAKEDTLSNSSSALISG</sequence>
<dbReference type="EMBL" id="JBGFUD010007885">
    <property type="protein sequence ID" value="MFH4981788.1"/>
    <property type="molecule type" value="Genomic_DNA"/>
</dbReference>
<evidence type="ECO:0000313" key="2">
    <source>
        <dbReference type="EMBL" id="MFH4981788.1"/>
    </source>
</evidence>
<name>A0ABD6EPA0_9BILA</name>
<comment type="caution">
    <text evidence="2">The sequence shown here is derived from an EMBL/GenBank/DDBJ whole genome shotgun (WGS) entry which is preliminary data.</text>
</comment>
<dbReference type="AlphaFoldDB" id="A0ABD6EPA0"/>
<gene>
    <name evidence="2" type="ORF">AB6A40_008497</name>
</gene>
<accession>A0ABD6EPA0</accession>
<dbReference type="Proteomes" id="UP001608902">
    <property type="component" value="Unassembled WGS sequence"/>
</dbReference>
<reference evidence="2 3" key="1">
    <citation type="submission" date="2024-08" db="EMBL/GenBank/DDBJ databases">
        <title>Gnathostoma spinigerum genome.</title>
        <authorList>
            <person name="Gonzalez-Bertolin B."/>
            <person name="Monzon S."/>
            <person name="Zaballos A."/>
            <person name="Jimenez P."/>
            <person name="Dekumyoy P."/>
            <person name="Varona S."/>
            <person name="Cuesta I."/>
            <person name="Sumanam S."/>
            <person name="Adisakwattana P."/>
            <person name="Gasser R.B."/>
            <person name="Hernandez-Gonzalez A."/>
            <person name="Young N.D."/>
            <person name="Perteguer M.J."/>
        </authorList>
    </citation>
    <scope>NUCLEOTIDE SEQUENCE [LARGE SCALE GENOMIC DNA]</scope>
    <source>
        <strain evidence="2">AL3</strain>
        <tissue evidence="2">Liver</tissue>
    </source>
</reference>
<organism evidence="2 3">
    <name type="scientific">Gnathostoma spinigerum</name>
    <dbReference type="NCBI Taxonomy" id="75299"/>
    <lineage>
        <taxon>Eukaryota</taxon>
        <taxon>Metazoa</taxon>
        <taxon>Ecdysozoa</taxon>
        <taxon>Nematoda</taxon>
        <taxon>Chromadorea</taxon>
        <taxon>Rhabditida</taxon>
        <taxon>Spirurina</taxon>
        <taxon>Gnathostomatomorpha</taxon>
        <taxon>Gnathostomatoidea</taxon>
        <taxon>Gnathostomatidae</taxon>
        <taxon>Gnathostoma</taxon>
    </lineage>
</organism>
<feature type="region of interest" description="Disordered" evidence="1">
    <location>
        <begin position="30"/>
        <end position="97"/>
    </location>
</feature>
<feature type="compositionally biased region" description="Polar residues" evidence="1">
    <location>
        <begin position="87"/>
        <end position="97"/>
    </location>
</feature>